<accession>A0A9Q0CRI3</accession>
<evidence type="ECO:0000313" key="1">
    <source>
        <dbReference type="EMBL" id="KAJ1698525.1"/>
    </source>
</evidence>
<organism evidence="1 2">
    <name type="scientific">Rhynchospora breviuscula</name>
    <dbReference type="NCBI Taxonomy" id="2022672"/>
    <lineage>
        <taxon>Eukaryota</taxon>
        <taxon>Viridiplantae</taxon>
        <taxon>Streptophyta</taxon>
        <taxon>Embryophyta</taxon>
        <taxon>Tracheophyta</taxon>
        <taxon>Spermatophyta</taxon>
        <taxon>Magnoliopsida</taxon>
        <taxon>Liliopsida</taxon>
        <taxon>Poales</taxon>
        <taxon>Cyperaceae</taxon>
        <taxon>Cyperoideae</taxon>
        <taxon>Rhynchosporeae</taxon>
        <taxon>Rhynchospora</taxon>
    </lineage>
</organism>
<dbReference type="InterPro" id="IPR016024">
    <property type="entry name" value="ARM-type_fold"/>
</dbReference>
<evidence type="ECO:0000313" key="2">
    <source>
        <dbReference type="Proteomes" id="UP001151287"/>
    </source>
</evidence>
<protein>
    <submittedName>
        <fullName evidence="1">Uncharacterized protein</fullName>
    </submittedName>
</protein>
<dbReference type="Gene3D" id="1.25.10.10">
    <property type="entry name" value="Leucine-rich Repeat Variant"/>
    <property type="match status" value="1"/>
</dbReference>
<dbReference type="PANTHER" id="PTHR35834">
    <property type="entry name" value="ARMADILLO-TYPE FOLD PROTEIN-RELATED"/>
    <property type="match status" value="1"/>
</dbReference>
<reference evidence="1" key="1">
    <citation type="journal article" date="2022" name="Cell">
        <title>Repeat-based holocentromeres influence genome architecture and karyotype evolution.</title>
        <authorList>
            <person name="Hofstatter P.G."/>
            <person name="Thangavel G."/>
            <person name="Lux T."/>
            <person name="Neumann P."/>
            <person name="Vondrak T."/>
            <person name="Novak P."/>
            <person name="Zhang M."/>
            <person name="Costa L."/>
            <person name="Castellani M."/>
            <person name="Scott A."/>
            <person name="Toegelov H."/>
            <person name="Fuchs J."/>
            <person name="Mata-Sucre Y."/>
            <person name="Dias Y."/>
            <person name="Vanzela A.L.L."/>
            <person name="Huettel B."/>
            <person name="Almeida C.C.S."/>
            <person name="Simkova H."/>
            <person name="Souza G."/>
            <person name="Pedrosa-Harand A."/>
            <person name="Macas J."/>
            <person name="Mayer K.F.X."/>
            <person name="Houben A."/>
            <person name="Marques A."/>
        </authorList>
    </citation>
    <scope>NUCLEOTIDE SEQUENCE</scope>
    <source>
        <strain evidence="1">RhyBre1mFocal</strain>
    </source>
</reference>
<dbReference type="EMBL" id="JAMQYH010000002">
    <property type="protein sequence ID" value="KAJ1698525.1"/>
    <property type="molecule type" value="Genomic_DNA"/>
</dbReference>
<sequence length="449" mass="49439">MEEERHTNHNHNPEILQALEALKRASKEVEVIATTSDDGGCSSPSMRALLELETGSDDLFSGDPLLSPLRHLLSELRSLSSSFPSSPRNKSIGTSFLNSIFRRPKSPHHAMVSQVAGLISAEIQSWIDRETLHRLVSALLSQFSDEERATLLLALETRASEGFDRGFQDTLLKSGAFSVVESVLADPGCAKVVRDRCAALIYALVRFNKDVFVGPVLMGSTIDSLVTIASPATLQALNGLIAAIKSPLIDELHSRGELQRLVSLLSSPDLEVQIRALEFALAIGYFGRKEAVEAMLTQGLIKRLLCLQRSELGGALIDMDSWDFPKENGRNSDHGIHVGRLLKPKQGKSKQLRFLEARPFASAVARFAIQVEVGEGLRQREKRAIKQDILKRVKEAATSPVEAANVLAEVLWGAKKGMTSALPCLAVPPFYRIMWLLSWWGYWVIVIDS</sequence>
<dbReference type="OrthoDB" id="779821at2759"/>
<dbReference type="SUPFAM" id="SSF48371">
    <property type="entry name" value="ARM repeat"/>
    <property type="match status" value="1"/>
</dbReference>
<keyword evidence="2" id="KW-1185">Reference proteome</keyword>
<dbReference type="AlphaFoldDB" id="A0A9Q0CRI3"/>
<dbReference type="InterPro" id="IPR011989">
    <property type="entry name" value="ARM-like"/>
</dbReference>
<proteinExistence type="predicted"/>
<gene>
    <name evidence="1" type="ORF">LUZ63_007037</name>
</gene>
<dbReference type="PANTHER" id="PTHR35834:SF2">
    <property type="entry name" value="ATAXIN-10 DOMAIN-CONTAINING PROTEIN"/>
    <property type="match status" value="1"/>
</dbReference>
<dbReference type="Proteomes" id="UP001151287">
    <property type="component" value="Unassembled WGS sequence"/>
</dbReference>
<name>A0A9Q0CRI3_9POAL</name>
<comment type="caution">
    <text evidence="1">The sequence shown here is derived from an EMBL/GenBank/DDBJ whole genome shotgun (WGS) entry which is preliminary data.</text>
</comment>